<evidence type="ECO:0008006" key="8">
    <source>
        <dbReference type="Google" id="ProtNLM"/>
    </source>
</evidence>
<feature type="compositionally biased region" description="Polar residues" evidence="6">
    <location>
        <begin position="204"/>
        <end position="214"/>
    </location>
</feature>
<dbReference type="SUPFAM" id="SSF48371">
    <property type="entry name" value="ARM repeat"/>
    <property type="match status" value="1"/>
</dbReference>
<dbReference type="AlphaFoldDB" id="G0UBK0"/>
<evidence type="ECO:0000256" key="3">
    <source>
        <dbReference type="ARBA" id="ARBA00022776"/>
    </source>
</evidence>
<dbReference type="Gene3D" id="1.25.10.10">
    <property type="entry name" value="Leucine-rich Repeat Variant"/>
    <property type="match status" value="1"/>
</dbReference>
<organism evidence="7">
    <name type="scientific">Trypanosoma vivax (strain Y486)</name>
    <dbReference type="NCBI Taxonomy" id="1055687"/>
    <lineage>
        <taxon>Eukaryota</taxon>
        <taxon>Discoba</taxon>
        <taxon>Euglenozoa</taxon>
        <taxon>Kinetoplastea</taxon>
        <taxon>Metakinetoplastina</taxon>
        <taxon>Trypanosomatida</taxon>
        <taxon>Trypanosomatidae</taxon>
        <taxon>Trypanosoma</taxon>
        <taxon>Duttonella</taxon>
    </lineage>
</organism>
<dbReference type="GO" id="GO:0007064">
    <property type="term" value="P:mitotic sister chromatid cohesion"/>
    <property type="evidence" value="ECO:0007669"/>
    <property type="project" value="InterPro"/>
</dbReference>
<feature type="region of interest" description="Disordered" evidence="6">
    <location>
        <begin position="194"/>
        <end position="214"/>
    </location>
</feature>
<dbReference type="GO" id="GO:0000785">
    <property type="term" value="C:chromatin"/>
    <property type="evidence" value="ECO:0007669"/>
    <property type="project" value="TreeGrafter"/>
</dbReference>
<evidence type="ECO:0000313" key="7">
    <source>
        <dbReference type="EMBL" id="CCC53197.1"/>
    </source>
</evidence>
<evidence type="ECO:0000256" key="6">
    <source>
        <dbReference type="SAM" id="MobiDB-lite"/>
    </source>
</evidence>
<dbReference type="Pfam" id="PF20168">
    <property type="entry name" value="PDS5"/>
    <property type="match status" value="1"/>
</dbReference>
<keyword evidence="2" id="KW-0132">Cell division</keyword>
<dbReference type="InterPro" id="IPR039776">
    <property type="entry name" value="Pds5"/>
</dbReference>
<dbReference type="GO" id="GO:0005634">
    <property type="term" value="C:nucleus"/>
    <property type="evidence" value="ECO:0007669"/>
    <property type="project" value="UniProtKB-SubCell"/>
</dbReference>
<dbReference type="GO" id="GO:0051301">
    <property type="term" value="P:cell division"/>
    <property type="evidence" value="ECO:0007669"/>
    <property type="project" value="UniProtKB-KW"/>
</dbReference>
<proteinExistence type="predicted"/>
<comment type="subcellular location">
    <subcellularLocation>
        <location evidence="1">Nucleus</location>
    </subcellularLocation>
</comment>
<dbReference type="InterPro" id="IPR016024">
    <property type="entry name" value="ARM-type_fold"/>
</dbReference>
<dbReference type="InterPro" id="IPR011989">
    <property type="entry name" value="ARM-like"/>
</dbReference>
<protein>
    <recommendedName>
        <fullName evidence="8">Sister chromatid cohesion protein</fullName>
    </recommendedName>
</protein>
<dbReference type="VEuPathDB" id="TriTrypDB:TvY486_1106810"/>
<evidence type="ECO:0000256" key="5">
    <source>
        <dbReference type="ARBA" id="ARBA00023306"/>
    </source>
</evidence>
<dbReference type="GO" id="GO:0006281">
    <property type="term" value="P:DNA repair"/>
    <property type="evidence" value="ECO:0007669"/>
    <property type="project" value="TreeGrafter"/>
</dbReference>
<evidence type="ECO:0000256" key="4">
    <source>
        <dbReference type="ARBA" id="ARBA00023242"/>
    </source>
</evidence>
<accession>G0UBK0</accession>
<dbReference type="EMBL" id="HE573027">
    <property type="protein sequence ID" value="CCC53197.1"/>
    <property type="molecule type" value="Genomic_DNA"/>
</dbReference>
<dbReference type="PANTHER" id="PTHR12663:SF0">
    <property type="entry name" value="PRECOCIOUS DISSOCIATION OF SISTERS 5, ISOFORM A"/>
    <property type="match status" value="1"/>
</dbReference>
<feature type="region of interest" description="Disordered" evidence="6">
    <location>
        <begin position="926"/>
        <end position="947"/>
    </location>
</feature>
<evidence type="ECO:0000256" key="1">
    <source>
        <dbReference type="ARBA" id="ARBA00004123"/>
    </source>
</evidence>
<dbReference type="PANTHER" id="PTHR12663">
    <property type="entry name" value="ANDROGEN INDUCED INHIBITOR OF PROLIFERATION AS3 / PDS5-RELATED"/>
    <property type="match status" value="1"/>
</dbReference>
<gene>
    <name evidence="7" type="ORF">TVY486_1106810</name>
</gene>
<evidence type="ECO:0000256" key="2">
    <source>
        <dbReference type="ARBA" id="ARBA00022618"/>
    </source>
</evidence>
<reference evidence="7" key="1">
    <citation type="journal article" date="2012" name="Proc. Natl. Acad. Sci. U.S.A.">
        <title>Antigenic diversity is generated by distinct evolutionary mechanisms in African trypanosome species.</title>
        <authorList>
            <person name="Jackson A.P."/>
            <person name="Berry A."/>
            <person name="Aslett M."/>
            <person name="Allison H.C."/>
            <person name="Burton P."/>
            <person name="Vavrova-Anderson J."/>
            <person name="Brown R."/>
            <person name="Browne H."/>
            <person name="Corton N."/>
            <person name="Hauser H."/>
            <person name="Gamble J."/>
            <person name="Gilderthorp R."/>
            <person name="Marcello L."/>
            <person name="McQuillan J."/>
            <person name="Otto T.D."/>
            <person name="Quail M.A."/>
            <person name="Sanders M.J."/>
            <person name="van Tonder A."/>
            <person name="Ginger M.L."/>
            <person name="Field M.C."/>
            <person name="Barry J.D."/>
            <person name="Hertz-Fowler C."/>
            <person name="Berriman M."/>
        </authorList>
    </citation>
    <scope>NUCLEOTIDE SEQUENCE</scope>
    <source>
        <strain evidence="7">Y486</strain>
    </source>
</reference>
<name>G0UBK0_TRYVY</name>
<keyword evidence="3" id="KW-0498">Mitosis</keyword>
<sequence>MPLLETYLQHEHRDVRLVLMRGFAVALVAHENAASAYKSAFTALLERFNDPKPTLRIEMIQLAATILRSEATQKQINRPIPGHVHLFEEITPYLKLSLIDPQVHVRRAAVSTYGELANELPSIFPSEQLQKSLGMRVGDKNLKVRQVAVEQLCSIYCKHLYAWIPDTVMQCLNGEGGVSLLESQFEKMLPSLSEAVTTERRRPNSTTTPQSQGIVRSLRKSVPPLFDFETADVSSERTYASALAELCGHLSPAGFALLLTFARKKPQLRLTILRLFQMRAEVRSKDPRSAEGQEVINNIHRLLKFLQGITHAERGEWDALFRAKDDKISKAFMSCCAEGVLRYATEREVFLTTLKGRLEGPVLKFVQDFLSRQMMLALDVEHVEELLSRLETTIQRVSVSAVRGSVGNDLERTVSGLLRALLLCGCTAPPFLHVCATPLVTLLKKLCTTSDWNVPLSWVFLLLQFISAWLSHESGAGERHGDKTSAFPQGKSLLETLNALCICIPEVLFRGAAPLLTGKVCKQAARGLSLLSMAGGQNWGSTLEELVTVLRRHLKSAASEAVTPKAVGWLNALTALAKNPRSAKLLQEESLAADISNLLLVAIRDDTDTEDAIRVKVKSTGPLPLSLSSAVVDAAAKCITAIALSHSPNHGMEPVDRALCILMGAYKAIGERDAYTTGACRRRLSINQQLLKLVVRPSLDIGKELAVAVILSAESETSVRRVVQQKITHHILTSQCDMRYVALLVLTALAEETKSDYQRLRGQLRRVGDHLRAKQVSSGVTLSSYIAYQRVWHLLFEELFHYGTQCAAFVMELLSRSKQADDALDRGSNVTRVICDLGIRVMQECMGQRQIAVDALKRYPGTVLLPSFFVQNASEAEVVGRVYLDPGVHIAAHVPFRAPAHATAASGSREGVCDSELNVDDEEECQAEGTHLSGWRGSDSRGLSMTP</sequence>
<keyword evidence="5" id="KW-0131">Cell cycle</keyword>
<keyword evidence="4" id="KW-0539">Nucleus</keyword>